<keyword evidence="1 10" id="KW-0813">Transport</keyword>
<dbReference type="EMBL" id="JAJEKE010000001">
    <property type="protein sequence ID" value="MCQ1528482.1"/>
    <property type="molecule type" value="Genomic_DNA"/>
</dbReference>
<dbReference type="EC" id="7.-.-.-" evidence="10"/>
<evidence type="ECO:0000256" key="9">
    <source>
        <dbReference type="ARBA" id="ARBA00023136"/>
    </source>
</evidence>
<evidence type="ECO:0000256" key="3">
    <source>
        <dbReference type="ARBA" id="ARBA00022630"/>
    </source>
</evidence>
<feature type="modified residue" description="FMN phosphoryl threonine" evidence="10">
    <location>
        <position position="158"/>
    </location>
</feature>
<dbReference type="InterPro" id="IPR004338">
    <property type="entry name" value="NqrB/RnfD"/>
</dbReference>
<comment type="similarity">
    <text evidence="10">Belongs to the NqrB/RnfD family.</text>
</comment>
<feature type="transmembrane region" description="Helical" evidence="10">
    <location>
        <begin position="279"/>
        <end position="297"/>
    </location>
</feature>
<protein>
    <recommendedName>
        <fullName evidence="10">Ion-translocating oxidoreductase complex subunit D</fullName>
        <ecNumber evidence="10">7.-.-.-</ecNumber>
    </recommendedName>
    <alternativeName>
        <fullName evidence="10">Rnf electron transport complex subunit D</fullName>
    </alternativeName>
</protein>
<feature type="transmembrane region" description="Helical" evidence="10">
    <location>
        <begin position="250"/>
        <end position="267"/>
    </location>
</feature>
<dbReference type="Proteomes" id="UP001651880">
    <property type="component" value="Unassembled WGS sequence"/>
</dbReference>
<keyword evidence="4 10" id="KW-0288">FMN</keyword>
<dbReference type="PANTHER" id="PTHR30578">
    <property type="entry name" value="ELECTRON TRANSPORT COMPLEX PROTEIN RNFD"/>
    <property type="match status" value="1"/>
</dbReference>
<comment type="function">
    <text evidence="10">Part of a membrane-bound complex that couples electron transfer with translocation of ions across the membrane.</text>
</comment>
<accession>A0ABT1NB54</accession>
<dbReference type="HAMAP" id="MF_00462">
    <property type="entry name" value="RsxD_RnfD"/>
    <property type="match status" value="1"/>
</dbReference>
<comment type="caution">
    <text evidence="11">The sequence shown here is derived from an EMBL/GenBank/DDBJ whole genome shotgun (WGS) entry which is preliminary data.</text>
</comment>
<feature type="transmembrane region" description="Helical" evidence="10">
    <location>
        <begin position="193"/>
        <end position="217"/>
    </location>
</feature>
<evidence type="ECO:0000256" key="5">
    <source>
        <dbReference type="ARBA" id="ARBA00022692"/>
    </source>
</evidence>
<evidence type="ECO:0000256" key="6">
    <source>
        <dbReference type="ARBA" id="ARBA00022967"/>
    </source>
</evidence>
<keyword evidence="12" id="KW-1185">Reference proteome</keyword>
<comment type="subunit">
    <text evidence="10">The complex is composed of six subunits: RnfA, RnfB, RnfC, RnfD, RnfE and RnfG.</text>
</comment>
<evidence type="ECO:0000256" key="8">
    <source>
        <dbReference type="ARBA" id="ARBA00022989"/>
    </source>
</evidence>
<keyword evidence="8 10" id="KW-1133">Transmembrane helix</keyword>
<evidence type="ECO:0000256" key="7">
    <source>
        <dbReference type="ARBA" id="ARBA00022982"/>
    </source>
</evidence>
<sequence length="333" mass="34932">MLDSAMFRVTSSPHIRSGETTQRIMLDVIIALMPALFAGVFYFGIRALIVALIAVVFAVGTEVVMQKVLKRPVTVNDLSAVVTGLLLAFNVPSTAPWWLVAIGSIFAIAVVKHCFGGLGHNFMNPALAARALLLASWPVRMTSSAFLAPGADAVSTATPLALIKGGMSFVNGAPVAAAGEVAGQALPSIWNLFIGNVGGCIGETSALALLIGGLYLVYRGVISIRIPGVYIGTVAVLSFILGGFNPYYPIYHVFAGGLFLGAFFMATDYASSPMTAKGQIAMGIGAGVLTVLIRFFGAYPEGVSYSILLMNVATPLIDRFTMPKKFGEVKKSA</sequence>
<keyword evidence="6 10" id="KW-1278">Translocase</keyword>
<feature type="transmembrane region" description="Helical" evidence="10">
    <location>
        <begin position="72"/>
        <end position="91"/>
    </location>
</feature>
<keyword evidence="3 10" id="KW-0285">Flavoprotein</keyword>
<name>A0ABT1NB54_9FIRM</name>
<comment type="cofactor">
    <cofactor evidence="10">
        <name>FMN</name>
        <dbReference type="ChEBI" id="CHEBI:58210"/>
    </cofactor>
</comment>
<gene>
    <name evidence="10" type="primary">rnfD</name>
    <name evidence="11" type="ORF">LJD61_02815</name>
</gene>
<dbReference type="PANTHER" id="PTHR30578:SF0">
    <property type="entry name" value="ION-TRANSLOCATING OXIDOREDUCTASE COMPLEX SUBUNIT D"/>
    <property type="match status" value="1"/>
</dbReference>
<evidence type="ECO:0000256" key="4">
    <source>
        <dbReference type="ARBA" id="ARBA00022643"/>
    </source>
</evidence>
<keyword evidence="7 10" id="KW-0249">Electron transport</keyword>
<organism evidence="11 12">
    <name type="scientific">Lutispora saccharofermentans</name>
    <dbReference type="NCBI Taxonomy" id="3024236"/>
    <lineage>
        <taxon>Bacteria</taxon>
        <taxon>Bacillati</taxon>
        <taxon>Bacillota</taxon>
        <taxon>Clostridia</taxon>
        <taxon>Lutisporales</taxon>
        <taxon>Lutisporaceae</taxon>
        <taxon>Lutispora</taxon>
    </lineage>
</organism>
<keyword evidence="2 10" id="KW-0597">Phosphoprotein</keyword>
<comment type="caution">
    <text evidence="10">Lacks conserved residue(s) required for the propagation of feature annotation.</text>
</comment>
<evidence type="ECO:0000256" key="2">
    <source>
        <dbReference type="ARBA" id="ARBA00022553"/>
    </source>
</evidence>
<keyword evidence="9 10" id="KW-0472">Membrane</keyword>
<feature type="transmembrane region" description="Helical" evidence="10">
    <location>
        <begin position="224"/>
        <end position="244"/>
    </location>
</feature>
<evidence type="ECO:0000313" key="11">
    <source>
        <dbReference type="EMBL" id="MCQ1528482.1"/>
    </source>
</evidence>
<dbReference type="NCBIfam" id="TIGR01946">
    <property type="entry name" value="rnfD"/>
    <property type="match status" value="1"/>
</dbReference>
<comment type="subcellular location">
    <subcellularLocation>
        <location evidence="10">Cell membrane</location>
        <topology evidence="10">Multi-pass membrane protein</topology>
    </subcellularLocation>
</comment>
<dbReference type="InterPro" id="IPR011303">
    <property type="entry name" value="RnfD_bac"/>
</dbReference>
<proteinExistence type="inferred from homology"/>
<dbReference type="Pfam" id="PF03116">
    <property type="entry name" value="NQR2_RnfD_RnfE"/>
    <property type="match status" value="1"/>
</dbReference>
<reference evidence="11 12" key="1">
    <citation type="submission" date="2021-10" db="EMBL/GenBank/DDBJ databases">
        <title>Lutispora strain m25 sp. nov., a thermophilic, non-spore-forming bacterium isolated from a lab-scale methanogenic bioreactor digesting anaerobic sludge.</title>
        <authorList>
            <person name="El Houari A."/>
            <person name="Mcdonald J."/>
        </authorList>
    </citation>
    <scope>NUCLEOTIDE SEQUENCE [LARGE SCALE GENOMIC DNA]</scope>
    <source>
        <strain evidence="12">m25</strain>
    </source>
</reference>
<keyword evidence="10" id="KW-1003">Cell membrane</keyword>
<keyword evidence="5 10" id="KW-0812">Transmembrane</keyword>
<evidence type="ECO:0000313" key="12">
    <source>
        <dbReference type="Proteomes" id="UP001651880"/>
    </source>
</evidence>
<evidence type="ECO:0000256" key="10">
    <source>
        <dbReference type="HAMAP-Rule" id="MF_00462"/>
    </source>
</evidence>
<evidence type="ECO:0000256" key="1">
    <source>
        <dbReference type="ARBA" id="ARBA00022448"/>
    </source>
</evidence>